<dbReference type="Proteomes" id="UP000606870">
    <property type="component" value="Unassembled WGS sequence"/>
</dbReference>
<dbReference type="InterPro" id="IPR050273">
    <property type="entry name" value="GppA/Ppx_hydrolase"/>
</dbReference>
<dbReference type="RefSeq" id="WP_186502659.1">
    <property type="nucleotide sequence ID" value="NZ_JACOGK010000009.1"/>
</dbReference>
<evidence type="ECO:0000313" key="4">
    <source>
        <dbReference type="EMBL" id="MBC3536502.1"/>
    </source>
</evidence>
<protein>
    <recommendedName>
        <fullName evidence="6">Phosphatase</fullName>
    </recommendedName>
</protein>
<dbReference type="Gene3D" id="1.10.3210.10">
    <property type="entry name" value="Hypothetical protein af1432"/>
    <property type="match status" value="1"/>
</dbReference>
<dbReference type="Pfam" id="PF02541">
    <property type="entry name" value="Ppx-GppA"/>
    <property type="match status" value="1"/>
</dbReference>
<keyword evidence="5" id="KW-1185">Reference proteome</keyword>
<evidence type="ECO:0000259" key="2">
    <source>
        <dbReference type="Pfam" id="PF02541"/>
    </source>
</evidence>
<dbReference type="EMBL" id="JACOGK010000009">
    <property type="protein sequence ID" value="MBC3536502.1"/>
    <property type="molecule type" value="Genomic_DNA"/>
</dbReference>
<dbReference type="InterPro" id="IPR003695">
    <property type="entry name" value="Ppx_GppA_N"/>
</dbReference>
<dbReference type="SUPFAM" id="SSF109604">
    <property type="entry name" value="HD-domain/PDEase-like"/>
    <property type="match status" value="1"/>
</dbReference>
<dbReference type="CDD" id="cd00077">
    <property type="entry name" value="HDc"/>
    <property type="match status" value="1"/>
</dbReference>
<dbReference type="PANTHER" id="PTHR30005:SF0">
    <property type="entry name" value="RETROGRADE REGULATION PROTEIN 2"/>
    <property type="match status" value="1"/>
</dbReference>
<dbReference type="InterPro" id="IPR043129">
    <property type="entry name" value="ATPase_NBD"/>
</dbReference>
<name>A0ABR6VGR6_9FIRM</name>
<evidence type="ECO:0008006" key="6">
    <source>
        <dbReference type="Google" id="ProtNLM"/>
    </source>
</evidence>
<comment type="caution">
    <text evidence="4">The sequence shown here is derived from an EMBL/GenBank/DDBJ whole genome shotgun (WGS) entry which is preliminary data.</text>
</comment>
<dbReference type="Pfam" id="PF21447">
    <property type="entry name" value="Ppx-GppA_III"/>
    <property type="match status" value="1"/>
</dbReference>
<evidence type="ECO:0000256" key="1">
    <source>
        <dbReference type="ARBA" id="ARBA00007125"/>
    </source>
</evidence>
<gene>
    <name evidence="4" type="ORF">H8J70_04455</name>
</gene>
<evidence type="ECO:0000313" key="5">
    <source>
        <dbReference type="Proteomes" id="UP000606870"/>
    </source>
</evidence>
<dbReference type="Gene3D" id="3.30.420.40">
    <property type="match status" value="1"/>
</dbReference>
<dbReference type="InterPro" id="IPR048950">
    <property type="entry name" value="Ppx_GppA_C"/>
</dbReference>
<reference evidence="4 5" key="1">
    <citation type="submission" date="2020-08" db="EMBL/GenBank/DDBJ databases">
        <authorList>
            <person name="Liu C."/>
            <person name="Sun Q."/>
        </authorList>
    </citation>
    <scope>NUCLEOTIDE SEQUENCE [LARGE SCALE GENOMIC DNA]</scope>
    <source>
        <strain evidence="4 5">NSJ-59</strain>
    </source>
</reference>
<sequence>MENNTRHYFGIIHIGTVNMAMKIISFTSLDDMEVIENVSQEVEYGEEVFKTHHVSFQSLNEICRILTGFRQLLKDYDVTDVRVITTTAIREADNMLNALDQIYVRTGFTVEVVHMAKEIYYKFFGLYYHVLKGKFNFASQAVLLIDITSGGMGLTCWQNDELLFQENVYLGSLRILENFTKKQRQHLSFPTAVREFIHGNLAPLWANVQAHQIQYVVLSGKSAVLLGRLMHMEPQNGVTLIRPRDFIQFVQSFHGLTPIKLVQNCGLSEGLANVIMPTIMLYYELFRTIDVDMIVLMRTTFTEGYSMHYIAETTNAPYREHQHALLLGLARTIASRYLYDPAHSARVESYSATLFKAMQKLGGMSERAGYLLRLAAILHETGKFINMRKHRVCSYELIRRTDLFGLTDEEKEVVACVAAYVNMSATTDLSADIVERRLEPEIELLVSKLQAIFSLADALDKSHTGKITAIRAELQEEELIVHYERRLDISLERWMFAKVSVNFEEVFGVTPKLVKGQV</sequence>
<comment type="similarity">
    <text evidence="1">Belongs to the GppA/Ppx family.</text>
</comment>
<organism evidence="4 5">
    <name type="scientific">Megasphaera hominis</name>
    <dbReference type="NCBI Taxonomy" id="159836"/>
    <lineage>
        <taxon>Bacteria</taxon>
        <taxon>Bacillati</taxon>
        <taxon>Bacillota</taxon>
        <taxon>Negativicutes</taxon>
        <taxon>Veillonellales</taxon>
        <taxon>Veillonellaceae</taxon>
        <taxon>Megasphaera</taxon>
    </lineage>
</organism>
<dbReference type="PANTHER" id="PTHR30005">
    <property type="entry name" value="EXOPOLYPHOSPHATASE"/>
    <property type="match status" value="1"/>
</dbReference>
<accession>A0ABR6VGR6</accession>
<feature type="domain" description="Ppx/GppA phosphatase C-terminal" evidence="3">
    <location>
        <begin position="332"/>
        <end position="478"/>
    </location>
</feature>
<dbReference type="Gene3D" id="3.30.420.150">
    <property type="entry name" value="Exopolyphosphatase. Domain 2"/>
    <property type="match status" value="1"/>
</dbReference>
<dbReference type="SUPFAM" id="SSF53067">
    <property type="entry name" value="Actin-like ATPase domain"/>
    <property type="match status" value="2"/>
</dbReference>
<proteinExistence type="inferred from homology"/>
<evidence type="ECO:0000259" key="3">
    <source>
        <dbReference type="Pfam" id="PF21447"/>
    </source>
</evidence>
<dbReference type="InterPro" id="IPR003607">
    <property type="entry name" value="HD/PDEase_dom"/>
</dbReference>
<feature type="domain" description="Ppx/GppA phosphatase N-terminal" evidence="2">
    <location>
        <begin position="32"/>
        <end position="304"/>
    </location>
</feature>